<dbReference type="PANTHER" id="PTHR10799">
    <property type="entry name" value="SNF2/RAD54 HELICASE FAMILY"/>
    <property type="match status" value="1"/>
</dbReference>
<dbReference type="Gene3D" id="3.40.50.10810">
    <property type="entry name" value="Tandem AAA-ATPase domain"/>
    <property type="match status" value="1"/>
</dbReference>
<evidence type="ECO:0000313" key="4">
    <source>
        <dbReference type="EMBL" id="CAD8839359.1"/>
    </source>
</evidence>
<dbReference type="InterPro" id="IPR038718">
    <property type="entry name" value="SNF2-like_sf"/>
</dbReference>
<dbReference type="InterPro" id="IPR000330">
    <property type="entry name" value="SNF2_N"/>
</dbReference>
<dbReference type="PROSITE" id="PS51192">
    <property type="entry name" value="HELICASE_ATP_BIND_1"/>
    <property type="match status" value="1"/>
</dbReference>
<dbReference type="PROSITE" id="PS51194">
    <property type="entry name" value="HELICASE_CTER"/>
    <property type="match status" value="1"/>
</dbReference>
<gene>
    <name evidence="4" type="ORF">NSCI0253_LOCUS13707</name>
</gene>
<dbReference type="InterPro" id="IPR014001">
    <property type="entry name" value="Helicase_ATP-bd"/>
</dbReference>
<feature type="domain" description="Helicase ATP-binding" evidence="2">
    <location>
        <begin position="1"/>
        <end position="146"/>
    </location>
</feature>
<dbReference type="InterPro" id="IPR001650">
    <property type="entry name" value="Helicase_C-like"/>
</dbReference>
<dbReference type="SMART" id="SM00490">
    <property type="entry name" value="HELICc"/>
    <property type="match status" value="1"/>
</dbReference>
<protein>
    <submittedName>
        <fullName evidence="4">Uncharacterized protein</fullName>
    </submittedName>
</protein>
<proteinExistence type="predicted"/>
<dbReference type="Gene3D" id="3.40.50.300">
    <property type="entry name" value="P-loop containing nucleotide triphosphate hydrolases"/>
    <property type="match status" value="1"/>
</dbReference>
<dbReference type="Pfam" id="PF00176">
    <property type="entry name" value="SNF2-rel_dom"/>
    <property type="match status" value="1"/>
</dbReference>
<organism evidence="4">
    <name type="scientific">Noctiluca scintillans</name>
    <name type="common">Sea sparkle</name>
    <name type="synonym">Red tide dinoflagellate</name>
    <dbReference type="NCBI Taxonomy" id="2966"/>
    <lineage>
        <taxon>Eukaryota</taxon>
        <taxon>Sar</taxon>
        <taxon>Alveolata</taxon>
        <taxon>Dinophyceae</taxon>
        <taxon>Noctilucales</taxon>
        <taxon>Noctilucaceae</taxon>
        <taxon>Noctiluca</taxon>
    </lineage>
</organism>
<dbReference type="CDD" id="cd18793">
    <property type="entry name" value="SF2_C_SNF"/>
    <property type="match status" value="1"/>
</dbReference>
<dbReference type="InterPro" id="IPR027417">
    <property type="entry name" value="P-loop_NTPase"/>
</dbReference>
<dbReference type="SUPFAM" id="SSF52540">
    <property type="entry name" value="P-loop containing nucleoside triphosphate hydrolases"/>
    <property type="match status" value="2"/>
</dbReference>
<dbReference type="AlphaFoldDB" id="A0A7S1A1E2"/>
<dbReference type="GO" id="GO:0016787">
    <property type="term" value="F:hydrolase activity"/>
    <property type="evidence" value="ECO:0007669"/>
    <property type="project" value="UniProtKB-KW"/>
</dbReference>
<keyword evidence="1" id="KW-0378">Hydrolase</keyword>
<feature type="domain" description="Helicase C-terminal" evidence="3">
    <location>
        <begin position="283"/>
        <end position="432"/>
    </location>
</feature>
<evidence type="ECO:0000259" key="3">
    <source>
        <dbReference type="PROSITE" id="PS51194"/>
    </source>
</evidence>
<dbReference type="Pfam" id="PF00271">
    <property type="entry name" value="Helicase_C"/>
    <property type="match status" value="1"/>
</dbReference>
<sequence length="523" mass="60175">MGLGKTIQTIAFLLYLKEQGNVGPHLIVAPKSTLSNWESEFCRFAPCVPVHLVSGEDRAKARAAVQNLRAGVCVTNFEQVHRNEWFFQTAWKVVVVDEGHRLKNPETVLHGAMTRLKCQMRLLLTGTPLQNGLNELWALLHYLLPDIFTCLMDFKAWFSTPFKSVGFNELTVHMDAEQEQRVIEKMHAMLAPFLLQRLKSEVLVDLPPKVEVTVRVPLSAWQRSAYKDLERRTIRLMSGSSSSSEVVNNALMHLRKIVLHPYLFQASYERNKDLYRVSGKAEVFDRMLGKLLAREHKVLVFSQFTTVLDVLQDLLEWRQIAYVRLDGSVSHEQRQKRVERFREDPTLMVFLLSARAGGLGLNLQVADTVVLFDLDWNPQNDRQAVARVHRVGQTHDVRVIRLVSDSAVERYMEKRCREKLDIERKIMGAGVFRKATGEQRRDILQEVFLSLREDEDDESAERALTTPAELNQLLARTSEELECFRALDRDMFQGDAESVCLVRHDRLMRESEVPIGFTTFTDE</sequence>
<dbReference type="SMART" id="SM00487">
    <property type="entry name" value="DEXDc"/>
    <property type="match status" value="1"/>
</dbReference>
<evidence type="ECO:0000259" key="2">
    <source>
        <dbReference type="PROSITE" id="PS51192"/>
    </source>
</evidence>
<dbReference type="GO" id="GO:0005524">
    <property type="term" value="F:ATP binding"/>
    <property type="evidence" value="ECO:0007669"/>
    <property type="project" value="InterPro"/>
</dbReference>
<dbReference type="InterPro" id="IPR049730">
    <property type="entry name" value="SNF2/RAD54-like_C"/>
</dbReference>
<evidence type="ECO:0000256" key="1">
    <source>
        <dbReference type="ARBA" id="ARBA00022801"/>
    </source>
</evidence>
<name>A0A7S1A1E2_NOCSC</name>
<dbReference type="EMBL" id="HBFQ01019548">
    <property type="protein sequence ID" value="CAD8839359.1"/>
    <property type="molecule type" value="Transcribed_RNA"/>
</dbReference>
<accession>A0A7S1A1E2</accession>
<reference evidence="4" key="1">
    <citation type="submission" date="2021-01" db="EMBL/GenBank/DDBJ databases">
        <authorList>
            <person name="Corre E."/>
            <person name="Pelletier E."/>
            <person name="Niang G."/>
            <person name="Scheremetjew M."/>
            <person name="Finn R."/>
            <person name="Kale V."/>
            <person name="Holt S."/>
            <person name="Cochrane G."/>
            <person name="Meng A."/>
            <person name="Brown T."/>
            <person name="Cohen L."/>
        </authorList>
    </citation>
    <scope>NUCLEOTIDE SEQUENCE</scope>
</reference>